<evidence type="ECO:0000256" key="1">
    <source>
        <dbReference type="SAM" id="MobiDB-lite"/>
    </source>
</evidence>
<sequence length="76" mass="8180">MQSVWKLPSRASAPSPSPSSAGDSPPPHPVPPDPPDPLSPLSPQEYPLLSSTPLSKQKPLPRFNMLTPLSKFSLNR</sequence>
<reference evidence="2" key="1">
    <citation type="submission" date="2018-11" db="EMBL/GenBank/DDBJ databases">
        <authorList>
            <consortium name="Genoscope - CEA"/>
            <person name="William W."/>
        </authorList>
    </citation>
    <scope>NUCLEOTIDE SEQUENCE</scope>
</reference>
<dbReference type="AlphaFoldDB" id="A0A3P6BCW1"/>
<proteinExistence type="predicted"/>
<organism evidence="2">
    <name type="scientific">Brassica oleracea</name>
    <name type="common">Wild cabbage</name>
    <dbReference type="NCBI Taxonomy" id="3712"/>
    <lineage>
        <taxon>Eukaryota</taxon>
        <taxon>Viridiplantae</taxon>
        <taxon>Streptophyta</taxon>
        <taxon>Embryophyta</taxon>
        <taxon>Tracheophyta</taxon>
        <taxon>Spermatophyta</taxon>
        <taxon>Magnoliopsida</taxon>
        <taxon>eudicotyledons</taxon>
        <taxon>Gunneridae</taxon>
        <taxon>Pentapetalae</taxon>
        <taxon>rosids</taxon>
        <taxon>malvids</taxon>
        <taxon>Brassicales</taxon>
        <taxon>Brassicaceae</taxon>
        <taxon>Brassiceae</taxon>
        <taxon>Brassica</taxon>
    </lineage>
</organism>
<gene>
    <name evidence="2" type="ORF">BOLC3T17643H</name>
</gene>
<protein>
    <submittedName>
        <fullName evidence="2">Uncharacterized protein</fullName>
    </submittedName>
</protein>
<accession>A0A3P6BCW1</accession>
<name>A0A3P6BCW1_BRAOL</name>
<feature type="region of interest" description="Disordered" evidence="1">
    <location>
        <begin position="1"/>
        <end position="76"/>
    </location>
</feature>
<evidence type="ECO:0000313" key="2">
    <source>
        <dbReference type="EMBL" id="VDC94301.1"/>
    </source>
</evidence>
<feature type="compositionally biased region" description="Low complexity" evidence="1">
    <location>
        <begin position="8"/>
        <end position="23"/>
    </location>
</feature>
<feature type="compositionally biased region" description="Pro residues" evidence="1">
    <location>
        <begin position="24"/>
        <end position="40"/>
    </location>
</feature>
<dbReference type="EMBL" id="LR031872">
    <property type="protein sequence ID" value="VDC94301.1"/>
    <property type="molecule type" value="Genomic_DNA"/>
</dbReference>